<name>A0A0W8FBH3_9ZZZZ</name>
<protein>
    <submittedName>
        <fullName evidence="1">Uncharacterized protein</fullName>
    </submittedName>
</protein>
<organism evidence="1">
    <name type="scientific">hydrocarbon metagenome</name>
    <dbReference type="NCBI Taxonomy" id="938273"/>
    <lineage>
        <taxon>unclassified sequences</taxon>
        <taxon>metagenomes</taxon>
        <taxon>ecological metagenomes</taxon>
    </lineage>
</organism>
<accession>A0A0W8FBH3</accession>
<gene>
    <name evidence="1" type="ORF">ASZ90_012029</name>
</gene>
<comment type="caution">
    <text evidence="1">The sequence shown here is derived from an EMBL/GenBank/DDBJ whole genome shotgun (WGS) entry which is preliminary data.</text>
</comment>
<dbReference type="AlphaFoldDB" id="A0A0W8FBH3"/>
<evidence type="ECO:0000313" key="1">
    <source>
        <dbReference type="EMBL" id="KUG18246.1"/>
    </source>
</evidence>
<sequence>MCPSFRRHWLDRGGALNEIDRREGANAFFAKAFGRVML</sequence>
<reference evidence="1" key="1">
    <citation type="journal article" date="2015" name="Proc. Natl. Acad. Sci. U.S.A.">
        <title>Networks of energetic and metabolic interactions define dynamics in microbial communities.</title>
        <authorList>
            <person name="Embree M."/>
            <person name="Liu J.K."/>
            <person name="Al-Bassam M.M."/>
            <person name="Zengler K."/>
        </authorList>
    </citation>
    <scope>NUCLEOTIDE SEQUENCE</scope>
</reference>
<proteinExistence type="predicted"/>
<dbReference type="EMBL" id="LNQE01001392">
    <property type="protein sequence ID" value="KUG18246.1"/>
    <property type="molecule type" value="Genomic_DNA"/>
</dbReference>